<sequence>MSFLCFRPYDFQQLLIDINQLKNSYSFVRLYEIGKSVEGRSIWEIKIGEGKRKVHFNGSFHANEWITSSALLSFVKEYAEAIAKGDVIEGISSQLLFSENSLSIVPMVNPDGVELVINGLSTKNEQQVISINGGSTEFSGWKANIRGVDLNNQYPVGWEIEKERKEPKSPAPRDYPGDRPLSEPEAIVMAELQIREQFDRVLAFHTQGAEFYWGYNNKEPEESKCLAERFERVSGYEAVRFIDSHAGFKDWFIQEYEQPGFTIELGKGCNPLPLTQLPAMYQATRSICIAALLE</sequence>
<dbReference type="RefSeq" id="WP_338750086.1">
    <property type="nucleotide sequence ID" value="NZ_CP147404.1"/>
</dbReference>
<keyword evidence="4" id="KW-0378">Hydrolase</keyword>
<evidence type="ECO:0000256" key="5">
    <source>
        <dbReference type="ARBA" id="ARBA00022833"/>
    </source>
</evidence>
<dbReference type="Proteomes" id="UP001387364">
    <property type="component" value="Chromosome"/>
</dbReference>
<evidence type="ECO:0000256" key="2">
    <source>
        <dbReference type="ARBA" id="ARBA00005988"/>
    </source>
</evidence>
<dbReference type="InterPro" id="IPR034274">
    <property type="entry name" value="ENP1_M14_CPD"/>
</dbReference>
<keyword evidence="3" id="KW-0645">Protease</keyword>
<accession>A0ABZ2N3V4</accession>
<name>A0ABZ2N3V4_9BACI</name>
<dbReference type="EMBL" id="CP147404">
    <property type="protein sequence ID" value="WXB92025.1"/>
    <property type="molecule type" value="Genomic_DNA"/>
</dbReference>
<dbReference type="Pfam" id="PF00246">
    <property type="entry name" value="Peptidase_M14"/>
    <property type="match status" value="1"/>
</dbReference>
<keyword evidence="6" id="KW-0482">Metalloprotease</keyword>
<dbReference type="PRINTS" id="PR00765">
    <property type="entry name" value="CRBOXYPTASEA"/>
</dbReference>
<organism evidence="10 11">
    <name type="scientific">Bacillus kandeliae</name>
    <dbReference type="NCBI Taxonomy" id="3129297"/>
    <lineage>
        <taxon>Bacteria</taxon>
        <taxon>Bacillati</taxon>
        <taxon>Bacillota</taxon>
        <taxon>Bacilli</taxon>
        <taxon>Bacillales</taxon>
        <taxon>Bacillaceae</taxon>
        <taxon>Bacillus</taxon>
    </lineage>
</organism>
<dbReference type="PANTHER" id="PTHR11705">
    <property type="entry name" value="PROTEASE FAMILY M14 CARBOXYPEPTIDASE A,B"/>
    <property type="match status" value="1"/>
</dbReference>
<feature type="domain" description="Peptidase M14" evidence="9">
    <location>
        <begin position="7"/>
        <end position="294"/>
    </location>
</feature>
<dbReference type="InterPro" id="IPR000834">
    <property type="entry name" value="Peptidase_M14"/>
</dbReference>
<evidence type="ECO:0000313" key="11">
    <source>
        <dbReference type="Proteomes" id="UP001387364"/>
    </source>
</evidence>
<evidence type="ECO:0000256" key="8">
    <source>
        <dbReference type="SAM" id="MobiDB-lite"/>
    </source>
</evidence>
<proteinExistence type="inferred from homology"/>
<dbReference type="Gene3D" id="3.40.630.10">
    <property type="entry name" value="Zn peptidases"/>
    <property type="match status" value="1"/>
</dbReference>
<dbReference type="SMART" id="SM00631">
    <property type="entry name" value="Zn_pept"/>
    <property type="match status" value="1"/>
</dbReference>
<reference evidence="10 11" key="1">
    <citation type="submission" date="2024-02" db="EMBL/GenBank/DDBJ databases">
        <title>Seven novel Bacillus-like species.</title>
        <authorList>
            <person name="Liu G."/>
        </authorList>
    </citation>
    <scope>NUCLEOTIDE SEQUENCE [LARGE SCALE GENOMIC DNA]</scope>
    <source>
        <strain evidence="10 11">FJAT-52991</strain>
    </source>
</reference>
<feature type="region of interest" description="Disordered" evidence="8">
    <location>
        <begin position="161"/>
        <end position="181"/>
    </location>
</feature>
<dbReference type="CDD" id="cd06229">
    <property type="entry name" value="M14_Endopeptidase_I"/>
    <property type="match status" value="1"/>
</dbReference>
<gene>
    <name evidence="10" type="ORF">WDJ61_12245</name>
</gene>
<evidence type="ECO:0000256" key="4">
    <source>
        <dbReference type="ARBA" id="ARBA00022801"/>
    </source>
</evidence>
<evidence type="ECO:0000256" key="1">
    <source>
        <dbReference type="ARBA" id="ARBA00001947"/>
    </source>
</evidence>
<evidence type="ECO:0000313" key="10">
    <source>
        <dbReference type="EMBL" id="WXB92025.1"/>
    </source>
</evidence>
<comment type="cofactor">
    <cofactor evidence="1">
        <name>Zn(2+)</name>
        <dbReference type="ChEBI" id="CHEBI:29105"/>
    </cofactor>
</comment>
<comment type="similarity">
    <text evidence="2 7">Belongs to the peptidase M14 family.</text>
</comment>
<dbReference type="PROSITE" id="PS52035">
    <property type="entry name" value="PEPTIDASE_M14"/>
    <property type="match status" value="1"/>
</dbReference>
<feature type="active site" description="Proton donor/acceptor" evidence="7">
    <location>
        <position position="264"/>
    </location>
</feature>
<evidence type="ECO:0000256" key="7">
    <source>
        <dbReference type="PROSITE-ProRule" id="PRU01379"/>
    </source>
</evidence>
<dbReference type="SUPFAM" id="SSF53187">
    <property type="entry name" value="Zn-dependent exopeptidases"/>
    <property type="match status" value="1"/>
</dbReference>
<evidence type="ECO:0000259" key="9">
    <source>
        <dbReference type="PROSITE" id="PS52035"/>
    </source>
</evidence>
<evidence type="ECO:0000256" key="6">
    <source>
        <dbReference type="ARBA" id="ARBA00023049"/>
    </source>
</evidence>
<keyword evidence="5" id="KW-0862">Zinc</keyword>
<keyword evidence="11" id="KW-1185">Reference proteome</keyword>
<dbReference type="PANTHER" id="PTHR11705:SF143">
    <property type="entry name" value="SLL0236 PROTEIN"/>
    <property type="match status" value="1"/>
</dbReference>
<protein>
    <submittedName>
        <fullName evidence="10">M14 family metallocarboxypeptidase</fullName>
    </submittedName>
</protein>
<evidence type="ECO:0000256" key="3">
    <source>
        <dbReference type="ARBA" id="ARBA00022670"/>
    </source>
</evidence>